<gene>
    <name evidence="2" type="ORF">Vafri_2439</name>
</gene>
<keyword evidence="3" id="KW-1185">Reference proteome</keyword>
<dbReference type="GO" id="GO:0000963">
    <property type="term" value="P:mitochondrial RNA processing"/>
    <property type="evidence" value="ECO:0007669"/>
    <property type="project" value="TreeGrafter"/>
</dbReference>
<reference evidence="2" key="1">
    <citation type="journal article" date="2021" name="Proc. Natl. Acad. Sci. U.S.A.">
        <title>Three genomes in the algal genus Volvox reveal the fate of a haploid sex-determining region after a transition to homothallism.</title>
        <authorList>
            <person name="Yamamoto K."/>
            <person name="Hamaji T."/>
            <person name="Kawai-Toyooka H."/>
            <person name="Matsuzaki R."/>
            <person name="Takahashi F."/>
            <person name="Nishimura Y."/>
            <person name="Kawachi M."/>
            <person name="Noguchi H."/>
            <person name="Minakuchi Y."/>
            <person name="Umen J.G."/>
            <person name="Toyoda A."/>
            <person name="Nozaki H."/>
        </authorList>
    </citation>
    <scope>NUCLEOTIDE SEQUENCE</scope>
    <source>
        <strain evidence="2">NIES-3780</strain>
    </source>
</reference>
<organism evidence="2 3">
    <name type="scientific">Volvox africanus</name>
    <dbReference type="NCBI Taxonomy" id="51714"/>
    <lineage>
        <taxon>Eukaryota</taxon>
        <taxon>Viridiplantae</taxon>
        <taxon>Chlorophyta</taxon>
        <taxon>core chlorophytes</taxon>
        <taxon>Chlorophyceae</taxon>
        <taxon>CS clade</taxon>
        <taxon>Chlamydomonadales</taxon>
        <taxon>Volvocaceae</taxon>
        <taxon>Volvox</taxon>
    </lineage>
</organism>
<dbReference type="GO" id="GO:0044528">
    <property type="term" value="P:regulation of mitochondrial mRNA stability"/>
    <property type="evidence" value="ECO:0007669"/>
    <property type="project" value="TreeGrafter"/>
</dbReference>
<evidence type="ECO:0000259" key="1">
    <source>
        <dbReference type="Pfam" id="PF26188"/>
    </source>
</evidence>
<feature type="domain" description="RNA-editing substrate-binding complex 6 protein" evidence="1">
    <location>
        <begin position="93"/>
        <end position="178"/>
    </location>
</feature>
<dbReference type="GO" id="GO:0035770">
    <property type="term" value="C:ribonucleoprotein granule"/>
    <property type="evidence" value="ECO:0007669"/>
    <property type="project" value="TreeGrafter"/>
</dbReference>
<evidence type="ECO:0000313" key="2">
    <source>
        <dbReference type="EMBL" id="GIL45280.1"/>
    </source>
</evidence>
<dbReference type="EMBL" id="BNCO01000003">
    <property type="protein sequence ID" value="GIL45280.1"/>
    <property type="molecule type" value="Genomic_DNA"/>
</dbReference>
<dbReference type="GO" id="GO:0003723">
    <property type="term" value="F:RNA binding"/>
    <property type="evidence" value="ECO:0007669"/>
    <property type="project" value="TreeGrafter"/>
</dbReference>
<accession>A0A8J4ATG8</accession>
<feature type="non-terminal residue" evidence="2">
    <location>
        <position position="1"/>
    </location>
</feature>
<evidence type="ECO:0000313" key="3">
    <source>
        <dbReference type="Proteomes" id="UP000747399"/>
    </source>
</evidence>
<dbReference type="GO" id="GO:0005759">
    <property type="term" value="C:mitochondrial matrix"/>
    <property type="evidence" value="ECO:0007669"/>
    <property type="project" value="TreeGrafter"/>
</dbReference>
<comment type="caution">
    <text evidence="2">The sequence shown here is derived from an EMBL/GenBank/DDBJ whole genome shotgun (WGS) entry which is preliminary data.</text>
</comment>
<dbReference type="PANTHER" id="PTHR21228:SF40">
    <property type="entry name" value="LD45607P"/>
    <property type="match status" value="1"/>
</dbReference>
<proteinExistence type="predicted"/>
<dbReference type="InterPro" id="IPR050870">
    <property type="entry name" value="FAST_kinase"/>
</dbReference>
<dbReference type="Pfam" id="PF26188">
    <property type="entry name" value="RESC6"/>
    <property type="match status" value="1"/>
</dbReference>
<protein>
    <recommendedName>
        <fullName evidence="1">RNA-editing substrate-binding complex 6 protein domain-containing protein</fullName>
    </recommendedName>
</protein>
<dbReference type="AlphaFoldDB" id="A0A8J4ATG8"/>
<name>A0A8J4ATG8_9CHLO</name>
<dbReference type="PANTHER" id="PTHR21228">
    <property type="entry name" value="FAST LEU-RICH DOMAIN-CONTAINING"/>
    <property type="match status" value="1"/>
</dbReference>
<sequence length="367" mass="38896">RDVIRRLILQTAAAPGGLSAASGIPPWGSDQVGGTNTPGVAEEIRTHQEQERPLVGVMESSGSPSREQLRCLSGPDLSAVALALLPVLPPGRVAQLAVALARLGHFDMQYKAVLVEHVVGRMYQFTPQQLADVAWAVAACGYYDLPFLEALAGRLRDTAPQWDARSLAKVLWSFGRFHFVGREPSVGEEALEAMIEKLQGEMDGATVAEVVYAAGQLCGSGAGDWQFSRLQGLVADFVLTNIEAFGPEALGKLASGLSELGSGGVEEEVCDVVARRAADLAHRLEPEDIRRVMDLLESHGKRNWAALEALAARAAELSRPPVPRLGPHQAAALVAAFNALGHVSRSVLELAERGPAVQTTPAGGFVG</sequence>
<dbReference type="Proteomes" id="UP000747399">
    <property type="component" value="Unassembled WGS sequence"/>
</dbReference>
<dbReference type="InterPro" id="IPR058917">
    <property type="entry name" value="RESC6_dom"/>
</dbReference>